<evidence type="ECO:0000256" key="1">
    <source>
        <dbReference type="ARBA" id="ARBA00004141"/>
    </source>
</evidence>
<dbReference type="GO" id="GO:0016020">
    <property type="term" value="C:membrane"/>
    <property type="evidence" value="ECO:0007669"/>
    <property type="project" value="UniProtKB-SubCell"/>
</dbReference>
<evidence type="ECO:0000256" key="5">
    <source>
        <dbReference type="ARBA" id="ARBA00023136"/>
    </source>
</evidence>
<dbReference type="Pfam" id="PF00892">
    <property type="entry name" value="EamA"/>
    <property type="match status" value="2"/>
</dbReference>
<evidence type="ECO:0000256" key="3">
    <source>
        <dbReference type="ARBA" id="ARBA00022692"/>
    </source>
</evidence>
<comment type="subcellular location">
    <subcellularLocation>
        <location evidence="1">Membrane</location>
        <topology evidence="1">Multi-pass membrane protein</topology>
    </subcellularLocation>
</comment>
<keyword evidence="4 6" id="KW-1133">Transmembrane helix</keyword>
<feature type="domain" description="EamA" evidence="7">
    <location>
        <begin position="150"/>
        <end position="281"/>
    </location>
</feature>
<feature type="transmembrane region" description="Helical" evidence="6">
    <location>
        <begin position="63"/>
        <end position="84"/>
    </location>
</feature>
<feature type="transmembrane region" description="Helical" evidence="6">
    <location>
        <begin position="188"/>
        <end position="206"/>
    </location>
</feature>
<sequence>MNAFLYITTVLIWGTTWIAIAFQLGEVAVTVSVFYRFALAALFLLTCLAVLGKLRRINPRDHLFCLMQGMCVFCFNFLLFYTATQYITSGLNSVVFSMAVMFNAINGVIFFRLPITSRIYLANGLGLIGMLLLFWPDLTGESFNLDVLFGLGCALLGTYGFSLGNMISLRHQRKGLDLLSTNAYAMSYGALTLLAIVLLTGTPFTLDTSFSYLSALFYLAIFGSVIGFGAYFALIGRIGAGQAAYATLLFPLVALGISTLYEGYVWTLPAVLGLVMILVGNGVMFIKGGSVKPTTTKMAEEKGMTTAN</sequence>
<gene>
    <name evidence="8" type="ORF">DN062_04990</name>
</gene>
<evidence type="ECO:0000313" key="9">
    <source>
        <dbReference type="Proteomes" id="UP000250744"/>
    </source>
</evidence>
<dbReference type="PANTHER" id="PTHR32322:SF2">
    <property type="entry name" value="EAMA DOMAIN-CONTAINING PROTEIN"/>
    <property type="match status" value="1"/>
</dbReference>
<evidence type="ECO:0000256" key="2">
    <source>
        <dbReference type="ARBA" id="ARBA00007362"/>
    </source>
</evidence>
<dbReference type="InterPro" id="IPR000620">
    <property type="entry name" value="EamA_dom"/>
</dbReference>
<accession>A0A364NP16</accession>
<name>A0A364NP16_9GAMM</name>
<dbReference type="InterPro" id="IPR050638">
    <property type="entry name" value="AA-Vitamin_Transporters"/>
</dbReference>
<feature type="domain" description="EamA" evidence="7">
    <location>
        <begin position="4"/>
        <end position="134"/>
    </location>
</feature>
<dbReference type="RefSeq" id="WP_112158146.1">
    <property type="nucleotide sequence ID" value="NZ_QKRX01000003.1"/>
</dbReference>
<dbReference type="SUPFAM" id="SSF103481">
    <property type="entry name" value="Multidrug resistance efflux transporter EmrE"/>
    <property type="match status" value="2"/>
</dbReference>
<reference evidence="8 9" key="1">
    <citation type="submission" date="2018-06" db="EMBL/GenBank/DDBJ databases">
        <title>Nitrincola tibetense sp. nov., isolated from Lake XuguoCo on Tibetan Plateau.</title>
        <authorList>
            <person name="Xing P."/>
        </authorList>
    </citation>
    <scope>NUCLEOTIDE SEQUENCE [LARGE SCALE GENOMIC DNA]</scope>
    <source>
        <strain evidence="9">xg18</strain>
    </source>
</reference>
<feature type="transmembrane region" description="Helical" evidence="6">
    <location>
        <begin position="267"/>
        <end position="286"/>
    </location>
</feature>
<dbReference type="EMBL" id="QKRX01000003">
    <property type="protein sequence ID" value="RAU18839.1"/>
    <property type="molecule type" value="Genomic_DNA"/>
</dbReference>
<organism evidence="8 9">
    <name type="scientific">Nitrincola tibetensis</name>
    <dbReference type="NCBI Taxonomy" id="2219697"/>
    <lineage>
        <taxon>Bacteria</taxon>
        <taxon>Pseudomonadati</taxon>
        <taxon>Pseudomonadota</taxon>
        <taxon>Gammaproteobacteria</taxon>
        <taxon>Oceanospirillales</taxon>
        <taxon>Oceanospirillaceae</taxon>
        <taxon>Nitrincola</taxon>
    </lineage>
</organism>
<feature type="transmembrane region" description="Helical" evidence="6">
    <location>
        <begin position="118"/>
        <end position="135"/>
    </location>
</feature>
<feature type="transmembrane region" description="Helical" evidence="6">
    <location>
        <begin position="147"/>
        <end position="167"/>
    </location>
</feature>
<evidence type="ECO:0000256" key="4">
    <source>
        <dbReference type="ARBA" id="ARBA00022989"/>
    </source>
</evidence>
<comment type="caution">
    <text evidence="8">The sequence shown here is derived from an EMBL/GenBank/DDBJ whole genome shotgun (WGS) entry which is preliminary data.</text>
</comment>
<dbReference type="OrthoDB" id="2352272at2"/>
<keyword evidence="3 6" id="KW-0812">Transmembrane</keyword>
<dbReference type="AlphaFoldDB" id="A0A364NP16"/>
<comment type="similarity">
    <text evidence="2">Belongs to the EamA transporter family.</text>
</comment>
<protein>
    <submittedName>
        <fullName evidence="8">EamA family transporter</fullName>
    </submittedName>
</protein>
<dbReference type="Proteomes" id="UP000250744">
    <property type="component" value="Unassembled WGS sequence"/>
</dbReference>
<evidence type="ECO:0000259" key="7">
    <source>
        <dbReference type="Pfam" id="PF00892"/>
    </source>
</evidence>
<evidence type="ECO:0000256" key="6">
    <source>
        <dbReference type="SAM" id="Phobius"/>
    </source>
</evidence>
<dbReference type="InterPro" id="IPR037185">
    <property type="entry name" value="EmrE-like"/>
</dbReference>
<feature type="transmembrane region" description="Helical" evidence="6">
    <location>
        <begin position="31"/>
        <end position="51"/>
    </location>
</feature>
<dbReference type="PANTHER" id="PTHR32322">
    <property type="entry name" value="INNER MEMBRANE TRANSPORTER"/>
    <property type="match status" value="1"/>
</dbReference>
<keyword evidence="5 6" id="KW-0472">Membrane</keyword>
<evidence type="ECO:0000313" key="8">
    <source>
        <dbReference type="EMBL" id="RAU18839.1"/>
    </source>
</evidence>
<feature type="transmembrane region" description="Helical" evidence="6">
    <location>
        <begin position="212"/>
        <end position="236"/>
    </location>
</feature>
<feature type="transmembrane region" description="Helical" evidence="6">
    <location>
        <begin position="243"/>
        <end position="261"/>
    </location>
</feature>
<feature type="transmembrane region" description="Helical" evidence="6">
    <location>
        <begin position="90"/>
        <end position="111"/>
    </location>
</feature>
<proteinExistence type="inferred from homology"/>
<keyword evidence="9" id="KW-1185">Reference proteome</keyword>